<dbReference type="Proteomes" id="UP000886501">
    <property type="component" value="Unassembled WGS sequence"/>
</dbReference>
<evidence type="ECO:0000313" key="1">
    <source>
        <dbReference type="EMBL" id="KAF9651118.1"/>
    </source>
</evidence>
<gene>
    <name evidence="1" type="ORF">BDM02DRAFT_966159</name>
</gene>
<comment type="caution">
    <text evidence="1">The sequence shown here is derived from an EMBL/GenBank/DDBJ whole genome shotgun (WGS) entry which is preliminary data.</text>
</comment>
<organism evidence="1 2">
    <name type="scientific">Thelephora ganbajun</name>
    <name type="common">Ganba fungus</name>
    <dbReference type="NCBI Taxonomy" id="370292"/>
    <lineage>
        <taxon>Eukaryota</taxon>
        <taxon>Fungi</taxon>
        <taxon>Dikarya</taxon>
        <taxon>Basidiomycota</taxon>
        <taxon>Agaricomycotina</taxon>
        <taxon>Agaricomycetes</taxon>
        <taxon>Thelephorales</taxon>
        <taxon>Thelephoraceae</taxon>
        <taxon>Thelephora</taxon>
    </lineage>
</organism>
<reference evidence="1" key="2">
    <citation type="journal article" date="2020" name="Nat. Commun.">
        <title>Large-scale genome sequencing of mycorrhizal fungi provides insights into the early evolution of symbiotic traits.</title>
        <authorList>
            <person name="Miyauchi S."/>
            <person name="Kiss E."/>
            <person name="Kuo A."/>
            <person name="Drula E."/>
            <person name="Kohler A."/>
            <person name="Sanchez-Garcia M."/>
            <person name="Morin E."/>
            <person name="Andreopoulos B."/>
            <person name="Barry K.W."/>
            <person name="Bonito G."/>
            <person name="Buee M."/>
            <person name="Carver A."/>
            <person name="Chen C."/>
            <person name="Cichocki N."/>
            <person name="Clum A."/>
            <person name="Culley D."/>
            <person name="Crous P.W."/>
            <person name="Fauchery L."/>
            <person name="Girlanda M."/>
            <person name="Hayes R.D."/>
            <person name="Keri Z."/>
            <person name="LaButti K."/>
            <person name="Lipzen A."/>
            <person name="Lombard V."/>
            <person name="Magnuson J."/>
            <person name="Maillard F."/>
            <person name="Murat C."/>
            <person name="Nolan M."/>
            <person name="Ohm R.A."/>
            <person name="Pangilinan J."/>
            <person name="Pereira M.F."/>
            <person name="Perotto S."/>
            <person name="Peter M."/>
            <person name="Pfister S."/>
            <person name="Riley R."/>
            <person name="Sitrit Y."/>
            <person name="Stielow J.B."/>
            <person name="Szollosi G."/>
            <person name="Zifcakova L."/>
            <person name="Stursova M."/>
            <person name="Spatafora J.W."/>
            <person name="Tedersoo L."/>
            <person name="Vaario L.M."/>
            <person name="Yamada A."/>
            <person name="Yan M."/>
            <person name="Wang P."/>
            <person name="Xu J."/>
            <person name="Bruns T."/>
            <person name="Baldrian P."/>
            <person name="Vilgalys R."/>
            <person name="Dunand C."/>
            <person name="Henrissat B."/>
            <person name="Grigoriev I.V."/>
            <person name="Hibbett D."/>
            <person name="Nagy L.G."/>
            <person name="Martin F.M."/>
        </authorList>
    </citation>
    <scope>NUCLEOTIDE SEQUENCE</scope>
    <source>
        <strain evidence="1">P2</strain>
    </source>
</reference>
<accession>A0ACB6ZNW6</accession>
<sequence>MTNTTGNATLNDLPQELLDAIIDLVPRNVVHLKRFALVGKRWVRRCQERLFERFTLSSQATERWTRPVMQGQPLLFSYVRTLTLWGVYQPDWMNPNFERHMSCLGGGSGSFGLNDGDNDSEPSRVHTLRLMDSSVDLDGEVISRVLGPLRSSVRTVVMGSVSLPPLMEVRPFFCMFSELQDVHVSGPQFSSITPHGESRLAKEFTLPPLNGGLNLLFLYHGVEGVLSSLSKLPLRFRSITVSPPNGQCDLEINNILVTCGETVKTFHVKRMKLDVQILRPIDLSPCTELEEIRVSLRDARDPGPGTIHLFDSVTSPHLSRIVLHFIVPLNSRKIDSSIYPTDWSRVDESLHRLAERLRVMHESRSSALGTTPSWTALRQKKEVKRLKVMVEARFLFVPLSAEKVDLGAFLSKFREVGDVDFVPQKIRTLNEDGPGGWLTLPSSEGLWR</sequence>
<reference evidence="1" key="1">
    <citation type="submission" date="2019-10" db="EMBL/GenBank/DDBJ databases">
        <authorList>
            <consortium name="DOE Joint Genome Institute"/>
            <person name="Kuo A."/>
            <person name="Miyauchi S."/>
            <person name="Kiss E."/>
            <person name="Drula E."/>
            <person name="Kohler A."/>
            <person name="Sanchez-Garcia M."/>
            <person name="Andreopoulos B."/>
            <person name="Barry K.W."/>
            <person name="Bonito G."/>
            <person name="Buee M."/>
            <person name="Carver A."/>
            <person name="Chen C."/>
            <person name="Cichocki N."/>
            <person name="Clum A."/>
            <person name="Culley D."/>
            <person name="Crous P.W."/>
            <person name="Fauchery L."/>
            <person name="Girlanda M."/>
            <person name="Hayes R."/>
            <person name="Keri Z."/>
            <person name="Labutti K."/>
            <person name="Lipzen A."/>
            <person name="Lombard V."/>
            <person name="Magnuson J."/>
            <person name="Maillard F."/>
            <person name="Morin E."/>
            <person name="Murat C."/>
            <person name="Nolan M."/>
            <person name="Ohm R."/>
            <person name="Pangilinan J."/>
            <person name="Pereira M."/>
            <person name="Perotto S."/>
            <person name="Peter M."/>
            <person name="Riley R."/>
            <person name="Sitrit Y."/>
            <person name="Stielow B."/>
            <person name="Szollosi G."/>
            <person name="Zifcakova L."/>
            <person name="Stursova M."/>
            <person name="Spatafora J.W."/>
            <person name="Tedersoo L."/>
            <person name="Vaario L.-M."/>
            <person name="Yamada A."/>
            <person name="Yan M."/>
            <person name="Wang P."/>
            <person name="Xu J."/>
            <person name="Bruns T."/>
            <person name="Baldrian P."/>
            <person name="Vilgalys R."/>
            <person name="Henrissat B."/>
            <person name="Grigoriev I.V."/>
            <person name="Hibbett D."/>
            <person name="Nagy L.G."/>
            <person name="Martin F.M."/>
        </authorList>
    </citation>
    <scope>NUCLEOTIDE SEQUENCE</scope>
    <source>
        <strain evidence="1">P2</strain>
    </source>
</reference>
<dbReference type="EMBL" id="MU117978">
    <property type="protein sequence ID" value="KAF9651118.1"/>
    <property type="molecule type" value="Genomic_DNA"/>
</dbReference>
<name>A0ACB6ZNW6_THEGA</name>
<evidence type="ECO:0000313" key="2">
    <source>
        <dbReference type="Proteomes" id="UP000886501"/>
    </source>
</evidence>
<protein>
    <submittedName>
        <fullName evidence="1">Uncharacterized protein</fullName>
    </submittedName>
</protein>
<proteinExistence type="predicted"/>
<keyword evidence="2" id="KW-1185">Reference proteome</keyword>